<dbReference type="InterPro" id="IPR032675">
    <property type="entry name" value="LRR_dom_sf"/>
</dbReference>
<protein>
    <recommendedName>
        <fullName evidence="2">Disease resistance R13L4/SHOC-2-like LRR domain-containing protein</fullName>
    </recommendedName>
</protein>
<organism evidence="3">
    <name type="scientific">Picea sitchensis</name>
    <name type="common">Sitka spruce</name>
    <name type="synonym">Pinus sitchensis</name>
    <dbReference type="NCBI Taxonomy" id="3332"/>
    <lineage>
        <taxon>Eukaryota</taxon>
        <taxon>Viridiplantae</taxon>
        <taxon>Streptophyta</taxon>
        <taxon>Embryophyta</taxon>
        <taxon>Tracheophyta</taxon>
        <taxon>Spermatophyta</taxon>
        <taxon>Pinopsida</taxon>
        <taxon>Pinidae</taxon>
        <taxon>Conifers I</taxon>
        <taxon>Pinales</taxon>
        <taxon>Pinaceae</taxon>
        <taxon>Picea</taxon>
    </lineage>
</organism>
<feature type="domain" description="Disease resistance R13L4/SHOC-2-like LRR" evidence="2">
    <location>
        <begin position="35"/>
        <end position="144"/>
    </location>
</feature>
<proteinExistence type="evidence at transcript level"/>
<keyword evidence="1" id="KW-0677">Repeat</keyword>
<evidence type="ECO:0000259" key="2">
    <source>
        <dbReference type="Pfam" id="PF23598"/>
    </source>
</evidence>
<evidence type="ECO:0000256" key="1">
    <source>
        <dbReference type="ARBA" id="ARBA00022737"/>
    </source>
</evidence>
<accession>D5ABU5</accession>
<dbReference type="Gene3D" id="3.80.10.10">
    <property type="entry name" value="Ribonuclease Inhibitor"/>
    <property type="match status" value="2"/>
</dbReference>
<sequence length="425" mass="48810">MENKFKSIPDEFKGQDVRAMLLSESKSLEDIPSSVMRTFTSIRVLDLGGTSIKALPDSFGALKQLVFLRLARAPIKKLPDSITRLKKLQILDLSHCGQLSELPYGLYKMTGLLYLDLSFCPGLNCIPCGISMLTSLQYLKMEKCWKAWQPTPQPRKTLCDLTGGRAEYKRAARFNDLHSLKHLKWLALEEFRQPFTEGIVGNMVEMRTLILRMQQMEVLPEDMKSMVELGTLVVQSSVLVKIPSWICGFQQLSCLILKSCDKLEEIPVGLEKLEWLRRLDIIGSWTLKELPDAYGKDGAFPRLESFWLDQTRVVEVFPPISPGAMPLLKKLGLVFCLNVKTLPPGLQNLQNLREVHVYNSTLILKSMEEEGSEAWSTVRTLEGEKDVEILKESVAKRRHKHMEKRMGNKYWWDRFLTDMWMDFHI</sequence>
<dbReference type="AlphaFoldDB" id="D5ABU5"/>
<feature type="domain" description="Disease resistance R13L4/SHOC-2-like LRR" evidence="2">
    <location>
        <begin position="176"/>
        <end position="284"/>
    </location>
</feature>
<dbReference type="EMBL" id="BT123710">
    <property type="protein sequence ID" value="ADE77014.1"/>
    <property type="molecule type" value="mRNA"/>
</dbReference>
<evidence type="ECO:0000313" key="3">
    <source>
        <dbReference type="EMBL" id="ADE77014.1"/>
    </source>
</evidence>
<dbReference type="InterPro" id="IPR055414">
    <property type="entry name" value="LRR_R13L4/SHOC2-like"/>
</dbReference>
<dbReference type="SUPFAM" id="SSF52058">
    <property type="entry name" value="L domain-like"/>
    <property type="match status" value="1"/>
</dbReference>
<dbReference type="PANTHER" id="PTHR47186:SF3">
    <property type="entry name" value="OS09G0267800 PROTEIN"/>
    <property type="match status" value="1"/>
</dbReference>
<name>D5ABU5_PICSI</name>
<dbReference type="Pfam" id="PF23598">
    <property type="entry name" value="LRR_14"/>
    <property type="match status" value="2"/>
</dbReference>
<dbReference type="PANTHER" id="PTHR47186">
    <property type="entry name" value="LEUCINE-RICH REPEAT-CONTAINING PROTEIN 57"/>
    <property type="match status" value="1"/>
</dbReference>
<reference evidence="3" key="1">
    <citation type="submission" date="2010-04" db="EMBL/GenBank/DDBJ databases">
        <authorList>
            <person name="Reid K.E."/>
            <person name="Liao N."/>
            <person name="Chan S."/>
            <person name="Docking R."/>
            <person name="Taylor G."/>
            <person name="Moore R."/>
            <person name="Mayo M."/>
            <person name="Munro S."/>
            <person name="King J."/>
            <person name="Yanchuk A."/>
            <person name="Holt R."/>
            <person name="Jones S."/>
            <person name="Marra M."/>
            <person name="Ritland C.E."/>
            <person name="Ritland K."/>
            <person name="Bohlmann J."/>
        </authorList>
    </citation>
    <scope>NUCLEOTIDE SEQUENCE</scope>
    <source>
        <tissue evidence="3">Bud</tissue>
    </source>
</reference>